<dbReference type="PANTHER" id="PTHR12934">
    <property type="entry name" value="50S RIBOSOMAL PROTEIN L15"/>
    <property type="match status" value="1"/>
</dbReference>
<dbReference type="EMBL" id="ASPP01001048">
    <property type="protein sequence ID" value="ETO36045.1"/>
    <property type="molecule type" value="Genomic_DNA"/>
</dbReference>
<keyword evidence="5" id="KW-0472">Membrane</keyword>
<feature type="transmembrane region" description="Helical" evidence="5">
    <location>
        <begin position="243"/>
        <end position="262"/>
    </location>
</feature>
<evidence type="ECO:0000313" key="7">
    <source>
        <dbReference type="EMBL" id="ETO36045.1"/>
    </source>
</evidence>
<comment type="similarity">
    <text evidence="1">Belongs to the universal ribosomal protein uL15 family.</text>
</comment>
<keyword evidence="3" id="KW-0687">Ribonucleoprotein</keyword>
<evidence type="ECO:0000313" key="8">
    <source>
        <dbReference type="Proteomes" id="UP000023152"/>
    </source>
</evidence>
<dbReference type="InterPro" id="IPR036227">
    <property type="entry name" value="Ribosomal_uL15/eL18_sf"/>
</dbReference>
<evidence type="ECO:0000256" key="4">
    <source>
        <dbReference type="SAM" id="MobiDB-lite"/>
    </source>
</evidence>
<name>X6PC08_RETFI</name>
<dbReference type="InterPro" id="IPR021131">
    <property type="entry name" value="Ribosomal_uL15/eL18"/>
</dbReference>
<evidence type="ECO:0000256" key="1">
    <source>
        <dbReference type="ARBA" id="ARBA00007320"/>
    </source>
</evidence>
<reference evidence="7 8" key="1">
    <citation type="journal article" date="2013" name="Curr. Biol.">
        <title>The Genome of the Foraminiferan Reticulomyxa filosa.</title>
        <authorList>
            <person name="Glockner G."/>
            <person name="Hulsmann N."/>
            <person name="Schleicher M."/>
            <person name="Noegel A.A."/>
            <person name="Eichinger L."/>
            <person name="Gallinger C."/>
            <person name="Pawlowski J."/>
            <person name="Sierra R."/>
            <person name="Euteneuer U."/>
            <person name="Pillet L."/>
            <person name="Moustafa A."/>
            <person name="Platzer M."/>
            <person name="Groth M."/>
            <person name="Szafranski K."/>
            <person name="Schliwa M."/>
        </authorList>
    </citation>
    <scope>NUCLEOTIDE SEQUENCE [LARGE SCALE GENOMIC DNA]</scope>
</reference>
<dbReference type="Gene3D" id="3.100.10.10">
    <property type="match status" value="1"/>
</dbReference>
<keyword evidence="8" id="KW-1185">Reference proteome</keyword>
<dbReference type="Pfam" id="PF00828">
    <property type="entry name" value="Ribosomal_L27A"/>
    <property type="match status" value="1"/>
</dbReference>
<dbReference type="GO" id="GO:0005762">
    <property type="term" value="C:mitochondrial large ribosomal subunit"/>
    <property type="evidence" value="ECO:0007669"/>
    <property type="project" value="TreeGrafter"/>
</dbReference>
<dbReference type="SUPFAM" id="SSF52080">
    <property type="entry name" value="Ribosomal proteins L15p and L18e"/>
    <property type="match status" value="1"/>
</dbReference>
<accession>X6PC08</accession>
<dbReference type="InterPro" id="IPR005749">
    <property type="entry name" value="Ribosomal_uL15_bac-type"/>
</dbReference>
<keyword evidence="5" id="KW-0812">Transmembrane</keyword>
<sequence length="263" mass="30469">MLASSRRLALLRPGYSGSPLTLFPCQGALTYHQIYNWGSCRFDKLKDNPKARKKKKRLGRGPNQSDGRGQKGANVRQGNRTTNQFDVPPILLEQIVSCEFAFHCFFFFFLFFNVCGSRHKPLHTCKKKKKKKKKKSDHSSPFQWLELKKLKQFLDRGELNPGKVITLRELYAVGCIPKIKHGLALVNNDKLEELGYKIHLEVTFVTPAAKQAVEKSGGIIRLKFIPKRHMDRLLRPWKYETKIDNVIFIFVLFCLFHSFILFL</sequence>
<keyword evidence="2" id="KW-0689">Ribosomal protein</keyword>
<dbReference type="GO" id="GO:0003735">
    <property type="term" value="F:structural constituent of ribosome"/>
    <property type="evidence" value="ECO:0007669"/>
    <property type="project" value="InterPro"/>
</dbReference>
<dbReference type="GO" id="GO:0006412">
    <property type="term" value="P:translation"/>
    <property type="evidence" value="ECO:0007669"/>
    <property type="project" value="InterPro"/>
</dbReference>
<evidence type="ECO:0000256" key="3">
    <source>
        <dbReference type="ARBA" id="ARBA00023274"/>
    </source>
</evidence>
<gene>
    <name evidence="7" type="ORF">RFI_01016</name>
</gene>
<keyword evidence="5" id="KW-1133">Transmembrane helix</keyword>
<protein>
    <recommendedName>
        <fullName evidence="6">Large ribosomal subunit protein uL15/eL18 domain-containing protein</fullName>
    </recommendedName>
</protein>
<feature type="domain" description="Large ribosomal subunit protein uL15/eL18" evidence="6">
    <location>
        <begin position="145"/>
        <end position="220"/>
    </location>
</feature>
<evidence type="ECO:0000256" key="2">
    <source>
        <dbReference type="ARBA" id="ARBA00022980"/>
    </source>
</evidence>
<feature type="region of interest" description="Disordered" evidence="4">
    <location>
        <begin position="50"/>
        <end position="81"/>
    </location>
</feature>
<dbReference type="PANTHER" id="PTHR12934:SF11">
    <property type="entry name" value="LARGE RIBOSOMAL SUBUNIT PROTEIN UL15M"/>
    <property type="match status" value="1"/>
</dbReference>
<dbReference type="AlphaFoldDB" id="X6PC08"/>
<dbReference type="OrthoDB" id="361383at2759"/>
<dbReference type="Proteomes" id="UP000023152">
    <property type="component" value="Unassembled WGS sequence"/>
</dbReference>
<organism evidence="7 8">
    <name type="scientific">Reticulomyxa filosa</name>
    <dbReference type="NCBI Taxonomy" id="46433"/>
    <lineage>
        <taxon>Eukaryota</taxon>
        <taxon>Sar</taxon>
        <taxon>Rhizaria</taxon>
        <taxon>Retaria</taxon>
        <taxon>Foraminifera</taxon>
        <taxon>Monothalamids</taxon>
        <taxon>Reticulomyxidae</taxon>
        <taxon>Reticulomyxa</taxon>
    </lineage>
</organism>
<proteinExistence type="inferred from homology"/>
<feature type="transmembrane region" description="Helical" evidence="5">
    <location>
        <begin position="100"/>
        <end position="119"/>
    </location>
</feature>
<evidence type="ECO:0000256" key="5">
    <source>
        <dbReference type="SAM" id="Phobius"/>
    </source>
</evidence>
<comment type="caution">
    <text evidence="7">The sequence shown here is derived from an EMBL/GenBank/DDBJ whole genome shotgun (WGS) entry which is preliminary data.</text>
</comment>
<evidence type="ECO:0000259" key="6">
    <source>
        <dbReference type="Pfam" id="PF00828"/>
    </source>
</evidence>